<keyword evidence="1" id="KW-0560">Oxidoreductase</keyword>
<dbReference type="GO" id="GO:0051287">
    <property type="term" value="F:NAD binding"/>
    <property type="evidence" value="ECO:0007669"/>
    <property type="project" value="InterPro"/>
</dbReference>
<proteinExistence type="predicted"/>
<dbReference type="InterPro" id="IPR052197">
    <property type="entry name" value="ComplexI_49kDa-like"/>
</dbReference>
<keyword evidence="6" id="KW-1185">Reference proteome</keyword>
<name>A0A8T7LW68_9CHLR</name>
<dbReference type="AlphaFoldDB" id="A0A8T7LW68"/>
<evidence type="ECO:0000313" key="3">
    <source>
        <dbReference type="EMBL" id="NWJ45183.1"/>
    </source>
</evidence>
<dbReference type="PANTHER" id="PTHR43485">
    <property type="entry name" value="HYDROGENASE-4 COMPONENT G"/>
    <property type="match status" value="1"/>
</dbReference>
<evidence type="ECO:0000313" key="4">
    <source>
        <dbReference type="EMBL" id="WJW67062.1"/>
    </source>
</evidence>
<reference evidence="3 5" key="1">
    <citation type="submission" date="2020-06" db="EMBL/GenBank/DDBJ databases">
        <title>Anoxygenic phototrophic Chloroflexota member uses a Type I reaction center.</title>
        <authorList>
            <person name="Tsuji J.M."/>
            <person name="Shaw N.A."/>
            <person name="Nagashima S."/>
            <person name="Venkiteswaran J."/>
            <person name="Schiff S.L."/>
            <person name="Hanada S."/>
            <person name="Tank M."/>
            <person name="Neufeld J.D."/>
        </authorList>
    </citation>
    <scope>NUCLEOTIDE SEQUENCE [LARGE SCALE GENOMIC DNA]</scope>
    <source>
        <strain evidence="3">L227-S17</strain>
    </source>
</reference>
<dbReference type="EMBL" id="CP128399">
    <property type="protein sequence ID" value="WJW67062.1"/>
    <property type="molecule type" value="Genomic_DNA"/>
</dbReference>
<protein>
    <recommendedName>
        <fullName evidence="2">NADH-quinone oxidoreductase subunit D domain-containing protein</fullName>
    </recommendedName>
</protein>
<dbReference type="GO" id="GO:0048038">
    <property type="term" value="F:quinone binding"/>
    <property type="evidence" value="ECO:0007669"/>
    <property type="project" value="InterPro"/>
</dbReference>
<dbReference type="EMBL" id="JACATZ010000001">
    <property type="protein sequence ID" value="NWJ45183.1"/>
    <property type="molecule type" value="Genomic_DNA"/>
</dbReference>
<dbReference type="InterPro" id="IPR001135">
    <property type="entry name" value="NADH_Q_OxRdtase_suD"/>
</dbReference>
<evidence type="ECO:0000313" key="5">
    <source>
        <dbReference type="Proteomes" id="UP000521676"/>
    </source>
</evidence>
<dbReference type="RefSeq" id="WP_341468957.1">
    <property type="nucleotide sequence ID" value="NZ_CP128399.1"/>
</dbReference>
<dbReference type="PANTHER" id="PTHR43485:SF1">
    <property type="entry name" value="FORMATE HYDROGENLYASE SUBUNIT 5-RELATED"/>
    <property type="match status" value="1"/>
</dbReference>
<dbReference type="Proteomes" id="UP000521676">
    <property type="component" value="Unassembled WGS sequence"/>
</dbReference>
<accession>A0A8T7LW68</accession>
<feature type="domain" description="NADH-quinone oxidoreductase subunit D" evidence="2">
    <location>
        <begin position="287"/>
        <end position="359"/>
    </location>
</feature>
<evidence type="ECO:0000313" key="6">
    <source>
        <dbReference type="Proteomes" id="UP001431572"/>
    </source>
</evidence>
<evidence type="ECO:0000256" key="1">
    <source>
        <dbReference type="ARBA" id="ARBA00023002"/>
    </source>
</evidence>
<evidence type="ECO:0000259" key="2">
    <source>
        <dbReference type="Pfam" id="PF00346"/>
    </source>
</evidence>
<dbReference type="Pfam" id="PF00346">
    <property type="entry name" value="Complex1_49kDa"/>
    <property type="match status" value="2"/>
</dbReference>
<gene>
    <name evidence="3" type="ORF">HXX08_04810</name>
    <name evidence="4" type="ORF">OZ401_000310</name>
</gene>
<dbReference type="SUPFAM" id="SSF56762">
    <property type="entry name" value="HydB/Nqo4-like"/>
    <property type="match status" value="1"/>
</dbReference>
<sequence length="359" mass="39575">MPYLLPIGPWHPALDEPVCYKLEIHGTKIEKVEIELGFNHRGVEGLLTHLLPHQLPGVVAQICGKCSYANTLAVTLALEKLADLNPPLRASYIRTVMAELERAASHLANSARTLRMLGKRLIASRLEEEAEGVRQLMAASGNRIHDTFTIPGGIMRTLPLPMEFQAAVERLRKNVYESVSQLLENHQLEHRTEYIGIISAELADEYGLVGPVARASDIPDDIRRSEPYAAYGELDFRVVTQNSGSLYARLVVRLLEALESLNLAGQALLKMPEGNLKDEQLLPAAFPPDKEVYSLVESPRGALFCYVASDEKGCIARLKLRPPTMCNLPALPFSLLGQDVEDAGALLVSLDYCMACGER</sequence>
<dbReference type="InterPro" id="IPR029014">
    <property type="entry name" value="NiFe-Hase_large"/>
</dbReference>
<feature type="domain" description="NADH-quinone oxidoreductase subunit D" evidence="2">
    <location>
        <begin position="134"/>
        <end position="280"/>
    </location>
</feature>
<dbReference type="GO" id="GO:0016651">
    <property type="term" value="F:oxidoreductase activity, acting on NAD(P)H"/>
    <property type="evidence" value="ECO:0007669"/>
    <property type="project" value="InterPro"/>
</dbReference>
<dbReference type="Proteomes" id="UP001431572">
    <property type="component" value="Chromosome 1"/>
</dbReference>
<organism evidence="3 5">
    <name type="scientific">Candidatus Chlorohelix allophototropha</name>
    <dbReference type="NCBI Taxonomy" id="3003348"/>
    <lineage>
        <taxon>Bacteria</taxon>
        <taxon>Bacillati</taxon>
        <taxon>Chloroflexota</taxon>
        <taxon>Chloroflexia</taxon>
        <taxon>Candidatus Chloroheliales</taxon>
        <taxon>Candidatus Chloroheliaceae</taxon>
        <taxon>Candidatus Chlorohelix</taxon>
    </lineage>
</organism>
<dbReference type="Gene3D" id="1.10.645.10">
    <property type="entry name" value="Cytochrome-c3 Hydrogenase, chain B"/>
    <property type="match status" value="1"/>
</dbReference>
<reference evidence="4" key="2">
    <citation type="journal article" date="2024" name="Nature">
        <title>Anoxygenic phototroph of the Chloroflexota uses a type I reaction centre.</title>
        <authorList>
            <person name="Tsuji J.M."/>
            <person name="Shaw N.A."/>
            <person name="Nagashima S."/>
            <person name="Venkiteswaran J.J."/>
            <person name="Schiff S.L."/>
            <person name="Watanabe T."/>
            <person name="Fukui M."/>
            <person name="Hanada S."/>
            <person name="Tank M."/>
            <person name="Neufeld J.D."/>
        </authorList>
    </citation>
    <scope>NUCLEOTIDE SEQUENCE</scope>
    <source>
        <strain evidence="4">L227-S17</strain>
    </source>
</reference>